<proteinExistence type="predicted"/>
<sequence>MKLRLCLAVLLLCWQSALIQADNLEISGYWQVMPVYLELDDPQTGEQQGWWDYRAQNRLNLRWFASDSVNVTWQMRTRYFAGDLVQELPGYKQSVAQDAGYFNLSATLVDDRQQLLHYNTDRLFVEWQQPDWNLRAGRQRINWGVNLLTNPSDLFNIDSLYAFDYPERPGADALRLQHSLGMAGHWELAASRGASAEDSVVAGLLAFNWQMVDLQGVAGRYRERFALGAGWASNLGEAGFKGEVMWFRDRAADAEGEYPHSGVVAISLDYMFSNGLFAVLEALWNEQGGQQQPLVFQPTADNPSLTRRQLASQLTYTVNPLLDLSLTGLLYLDEEAVFLAPAVRFSLLPDLDWHSQAQFHLAGGDSALRQAGSLLATSLQWNF</sequence>
<evidence type="ECO:0000313" key="2">
    <source>
        <dbReference type="EMBL" id="SFX48146.1"/>
    </source>
</evidence>
<dbReference type="AlphaFoldDB" id="A0A1K1XEN5"/>
<evidence type="ECO:0000256" key="1">
    <source>
        <dbReference type="SAM" id="SignalP"/>
    </source>
</evidence>
<feature type="signal peptide" evidence="1">
    <location>
        <begin position="1"/>
        <end position="21"/>
    </location>
</feature>
<keyword evidence="3" id="KW-1185">Reference proteome</keyword>
<gene>
    <name evidence="2" type="ORF">SAMN02745752_01797</name>
</gene>
<evidence type="ECO:0008006" key="4">
    <source>
        <dbReference type="Google" id="ProtNLM"/>
    </source>
</evidence>
<dbReference type="Proteomes" id="UP000182350">
    <property type="component" value="Unassembled WGS sequence"/>
</dbReference>
<feature type="chain" id="PRO_5012362982" description="Porin" evidence="1">
    <location>
        <begin position="22"/>
        <end position="383"/>
    </location>
</feature>
<name>A0A1K1XEN5_9GAMM</name>
<organism evidence="2 3">
    <name type="scientific">Marinospirillum alkaliphilum DSM 21637</name>
    <dbReference type="NCBI Taxonomy" id="1122209"/>
    <lineage>
        <taxon>Bacteria</taxon>
        <taxon>Pseudomonadati</taxon>
        <taxon>Pseudomonadota</taxon>
        <taxon>Gammaproteobacteria</taxon>
        <taxon>Oceanospirillales</taxon>
        <taxon>Oceanospirillaceae</taxon>
        <taxon>Marinospirillum</taxon>
    </lineage>
</organism>
<keyword evidence="1" id="KW-0732">Signal</keyword>
<evidence type="ECO:0000313" key="3">
    <source>
        <dbReference type="Proteomes" id="UP000182350"/>
    </source>
</evidence>
<protein>
    <recommendedName>
        <fullName evidence="4">Porin</fullName>
    </recommendedName>
</protein>
<dbReference type="OrthoDB" id="5383458at2"/>
<reference evidence="2 3" key="1">
    <citation type="submission" date="2016-11" db="EMBL/GenBank/DDBJ databases">
        <authorList>
            <person name="Jaros S."/>
            <person name="Januszkiewicz K."/>
            <person name="Wedrychowicz H."/>
        </authorList>
    </citation>
    <scope>NUCLEOTIDE SEQUENCE [LARGE SCALE GENOMIC DNA]</scope>
    <source>
        <strain evidence="2 3">DSM 21637</strain>
    </source>
</reference>
<dbReference type="EMBL" id="FPJW01000006">
    <property type="protein sequence ID" value="SFX48146.1"/>
    <property type="molecule type" value="Genomic_DNA"/>
</dbReference>
<dbReference type="STRING" id="1122209.SAMN02745752_01797"/>
<accession>A0A1K1XEN5</accession>
<dbReference type="RefSeq" id="WP_072326084.1">
    <property type="nucleotide sequence ID" value="NZ_FPJW01000006.1"/>
</dbReference>